<evidence type="ECO:0000313" key="3">
    <source>
        <dbReference type="EMBL" id="CAD8956322.1"/>
    </source>
</evidence>
<dbReference type="GO" id="GO:0099078">
    <property type="term" value="C:BORC complex"/>
    <property type="evidence" value="ECO:0007669"/>
    <property type="project" value="TreeGrafter"/>
</dbReference>
<evidence type="ECO:0008006" key="4">
    <source>
        <dbReference type="Google" id="ProtNLM"/>
    </source>
</evidence>
<reference evidence="3" key="1">
    <citation type="submission" date="2021-01" db="EMBL/GenBank/DDBJ databases">
        <authorList>
            <person name="Corre E."/>
            <person name="Pelletier E."/>
            <person name="Niang G."/>
            <person name="Scheremetjew M."/>
            <person name="Finn R."/>
            <person name="Kale V."/>
            <person name="Holt S."/>
            <person name="Cochrane G."/>
            <person name="Meng A."/>
            <person name="Brown T."/>
            <person name="Cohen L."/>
        </authorList>
    </citation>
    <scope>NUCLEOTIDE SEQUENCE</scope>
    <source>
        <strain evidence="3">CCMP644</strain>
    </source>
</reference>
<accession>A0A6U2E2M3</accession>
<dbReference type="GO" id="GO:0031083">
    <property type="term" value="C:BLOC-1 complex"/>
    <property type="evidence" value="ECO:0007669"/>
    <property type="project" value="TreeGrafter"/>
</dbReference>
<dbReference type="EMBL" id="HBFX01017936">
    <property type="protein sequence ID" value="CAD8956322.1"/>
    <property type="molecule type" value="Transcribed_RNA"/>
</dbReference>
<evidence type="ECO:0000256" key="1">
    <source>
        <dbReference type="ARBA" id="ARBA00008468"/>
    </source>
</evidence>
<dbReference type="Pfam" id="PF10046">
    <property type="entry name" value="BLOC1_2"/>
    <property type="match status" value="1"/>
</dbReference>
<dbReference type="GO" id="GO:0016197">
    <property type="term" value="P:endosomal transport"/>
    <property type="evidence" value="ECO:0007669"/>
    <property type="project" value="TreeGrafter"/>
</dbReference>
<dbReference type="GO" id="GO:0000930">
    <property type="term" value="C:gamma-tubulin complex"/>
    <property type="evidence" value="ECO:0007669"/>
    <property type="project" value="TreeGrafter"/>
</dbReference>
<dbReference type="PANTHER" id="PTHR46479">
    <property type="entry name" value="BIOGENESIS OF LYSOSOME-RELATED ORGANELLES COMPLEX 1 SUBUNIT 2"/>
    <property type="match status" value="1"/>
</dbReference>
<organism evidence="3">
    <name type="scientific">Hemiselmis andersenii</name>
    <name type="common">Cryptophyte alga</name>
    <dbReference type="NCBI Taxonomy" id="464988"/>
    <lineage>
        <taxon>Eukaryota</taxon>
        <taxon>Cryptophyceae</taxon>
        <taxon>Cryptomonadales</taxon>
        <taxon>Hemiselmidaceae</taxon>
        <taxon>Hemiselmis</taxon>
    </lineage>
</organism>
<dbReference type="GO" id="GO:0043015">
    <property type="term" value="F:gamma-tubulin binding"/>
    <property type="evidence" value="ECO:0007669"/>
    <property type="project" value="TreeGrafter"/>
</dbReference>
<dbReference type="AlphaFoldDB" id="A0A6U2E2M3"/>
<dbReference type="InterPro" id="IPR019269">
    <property type="entry name" value="BLOC1_su2"/>
</dbReference>
<evidence type="ECO:0000256" key="2">
    <source>
        <dbReference type="SAM" id="MobiDB-lite"/>
    </source>
</evidence>
<proteinExistence type="inferred from homology"/>
<feature type="compositionally biased region" description="Polar residues" evidence="2">
    <location>
        <begin position="7"/>
        <end position="16"/>
    </location>
</feature>
<sequence length="126" mass="13981">MADSETAHQPPSNNKEAMQHATRDMFVKVSDYVQGEVAATSQDYKLLEAMHAATTEKFQSLTTQASSLSSDMGTLQQKTKELQPVLDQVDVLEASVSELHETANMLDAYSKRVEAKYKDLMASRHS</sequence>
<dbReference type="PANTHER" id="PTHR46479:SF1">
    <property type="entry name" value="BIOGENESIS OF LYSOSOME-RELATED ORGANELLES COMPLEX 1 SUBUNIT 2"/>
    <property type="match status" value="1"/>
</dbReference>
<gene>
    <name evidence="3" type="ORF">HAND00432_LOCUS10860</name>
</gene>
<comment type="similarity">
    <text evidence="1">Belongs to the BLOC1S2 family.</text>
</comment>
<dbReference type="GO" id="GO:0032418">
    <property type="term" value="P:lysosome localization"/>
    <property type="evidence" value="ECO:0007669"/>
    <property type="project" value="TreeGrafter"/>
</dbReference>
<feature type="region of interest" description="Disordered" evidence="2">
    <location>
        <begin position="1"/>
        <end position="21"/>
    </location>
</feature>
<protein>
    <recommendedName>
        <fullName evidence="4">Biogenesis of lysosome-related organelles complex 1 subunit 2</fullName>
    </recommendedName>
</protein>
<name>A0A6U2E2M3_HEMAN</name>